<keyword evidence="2" id="KW-1185">Reference proteome</keyword>
<evidence type="ECO:0000313" key="1">
    <source>
        <dbReference type="EMBL" id="KAH7996631.1"/>
    </source>
</evidence>
<protein>
    <submittedName>
        <fullName evidence="1">Uncharacterized protein</fullName>
    </submittedName>
</protein>
<organism evidence="1 2">
    <name type="scientific">Sphaerodactylus townsendi</name>
    <dbReference type="NCBI Taxonomy" id="933632"/>
    <lineage>
        <taxon>Eukaryota</taxon>
        <taxon>Metazoa</taxon>
        <taxon>Chordata</taxon>
        <taxon>Craniata</taxon>
        <taxon>Vertebrata</taxon>
        <taxon>Euteleostomi</taxon>
        <taxon>Lepidosauria</taxon>
        <taxon>Squamata</taxon>
        <taxon>Bifurcata</taxon>
        <taxon>Gekkota</taxon>
        <taxon>Sphaerodactylidae</taxon>
        <taxon>Sphaerodactylus</taxon>
    </lineage>
</organism>
<comment type="caution">
    <text evidence="1">The sequence shown here is derived from an EMBL/GenBank/DDBJ whole genome shotgun (WGS) entry which is preliminary data.</text>
</comment>
<dbReference type="EMBL" id="CM037628">
    <property type="protein sequence ID" value="KAH7996631.1"/>
    <property type="molecule type" value="Genomic_DNA"/>
</dbReference>
<name>A0ACB8EVJ2_9SAUR</name>
<gene>
    <name evidence="1" type="ORF">K3G42_008790</name>
</gene>
<sequence length="85" mass="9522">MTVQYIQYKGIKFPPGYNSVHSLCFAENKFEVRDDDIFNVTYPKSGTCVMTEIPSLIPQWGESNLESECSQLSHEILCSVTTAGP</sequence>
<reference evidence="1" key="1">
    <citation type="submission" date="2021-08" db="EMBL/GenBank/DDBJ databases">
        <title>The first chromosome-level gecko genome reveals the dynamic sex chromosomes of Neotropical dwarf geckos (Sphaerodactylidae: Sphaerodactylus).</title>
        <authorList>
            <person name="Pinto B.J."/>
            <person name="Keating S.E."/>
            <person name="Gamble T."/>
        </authorList>
    </citation>
    <scope>NUCLEOTIDE SEQUENCE</scope>
    <source>
        <strain evidence="1">TG3544</strain>
    </source>
</reference>
<evidence type="ECO:0000313" key="2">
    <source>
        <dbReference type="Proteomes" id="UP000827872"/>
    </source>
</evidence>
<dbReference type="Proteomes" id="UP000827872">
    <property type="component" value="Linkage Group LG15"/>
</dbReference>
<accession>A0ACB8EVJ2</accession>
<proteinExistence type="predicted"/>